<dbReference type="Pfam" id="PF06045">
    <property type="entry name" value="Rhamnogal_lyase"/>
    <property type="match status" value="1"/>
</dbReference>
<dbReference type="InParanoid" id="B9H6S5"/>
<dbReference type="PANTHER" id="PTHR32018:SF1">
    <property type="entry name" value="RHAMNOGALACTURONAN ENDOLYASE"/>
    <property type="match status" value="1"/>
</dbReference>
<reference evidence="2 3" key="1">
    <citation type="journal article" date="2006" name="Science">
        <title>The genome of black cottonwood, Populus trichocarpa (Torr. &amp; Gray).</title>
        <authorList>
            <person name="Tuskan G.A."/>
            <person name="Difazio S."/>
            <person name="Jansson S."/>
            <person name="Bohlmann J."/>
            <person name="Grigoriev I."/>
            <person name="Hellsten U."/>
            <person name="Putnam N."/>
            <person name="Ralph S."/>
            <person name="Rombauts S."/>
            <person name="Salamov A."/>
            <person name="Schein J."/>
            <person name="Sterck L."/>
            <person name="Aerts A."/>
            <person name="Bhalerao R.R."/>
            <person name="Bhalerao R.P."/>
            <person name="Blaudez D."/>
            <person name="Boerjan W."/>
            <person name="Brun A."/>
            <person name="Brunner A."/>
            <person name="Busov V."/>
            <person name="Campbell M."/>
            <person name="Carlson J."/>
            <person name="Chalot M."/>
            <person name="Chapman J."/>
            <person name="Chen G.L."/>
            <person name="Cooper D."/>
            <person name="Coutinho P.M."/>
            <person name="Couturier J."/>
            <person name="Covert S."/>
            <person name="Cronk Q."/>
            <person name="Cunningham R."/>
            <person name="Davis J."/>
            <person name="Degroeve S."/>
            <person name="Dejardin A."/>
            <person name="Depamphilis C."/>
            <person name="Detter J."/>
            <person name="Dirks B."/>
            <person name="Dubchak I."/>
            <person name="Duplessis S."/>
            <person name="Ehlting J."/>
            <person name="Ellis B."/>
            <person name="Gendler K."/>
            <person name="Goodstein D."/>
            <person name="Gribskov M."/>
            <person name="Grimwood J."/>
            <person name="Groover A."/>
            <person name="Gunter L."/>
            <person name="Hamberger B."/>
            <person name="Heinze B."/>
            <person name="Helariutta Y."/>
            <person name="Henrissat B."/>
            <person name="Holligan D."/>
            <person name="Holt R."/>
            <person name="Huang W."/>
            <person name="Islam-Faridi N."/>
            <person name="Jones S."/>
            <person name="Jones-Rhoades M."/>
            <person name="Jorgensen R."/>
            <person name="Joshi C."/>
            <person name="Kangasjarvi J."/>
            <person name="Karlsson J."/>
            <person name="Kelleher C."/>
            <person name="Kirkpatrick R."/>
            <person name="Kirst M."/>
            <person name="Kohler A."/>
            <person name="Kalluri U."/>
            <person name="Larimer F."/>
            <person name="Leebens-Mack J."/>
            <person name="Leple J.C."/>
            <person name="Locascio P."/>
            <person name="Lou Y."/>
            <person name="Lucas S."/>
            <person name="Martin F."/>
            <person name="Montanini B."/>
            <person name="Napoli C."/>
            <person name="Nelson D.R."/>
            <person name="Nelson C."/>
            <person name="Nieminen K."/>
            <person name="Nilsson O."/>
            <person name="Pereda V."/>
            <person name="Peter G."/>
            <person name="Philippe R."/>
            <person name="Pilate G."/>
            <person name="Poliakov A."/>
            <person name="Razumovskaya J."/>
            <person name="Richardson P."/>
            <person name="Rinaldi C."/>
            <person name="Ritland K."/>
            <person name="Rouze P."/>
            <person name="Ryaboy D."/>
            <person name="Schmutz J."/>
            <person name="Schrader J."/>
            <person name="Segerman B."/>
            <person name="Shin H."/>
            <person name="Siddiqui A."/>
            <person name="Sterky F."/>
            <person name="Terry A."/>
            <person name="Tsai C.J."/>
            <person name="Uberbacher E."/>
            <person name="Unneberg P."/>
            <person name="Vahala J."/>
            <person name="Wall K."/>
            <person name="Wessler S."/>
            <person name="Yang G."/>
            <person name="Yin T."/>
            <person name="Douglas C."/>
            <person name="Marra M."/>
            <person name="Sandberg G."/>
            <person name="Van de Peer Y."/>
            <person name="Rokhsar D."/>
        </authorList>
    </citation>
    <scope>NUCLEOTIDE SEQUENCE [LARGE SCALE GENOMIC DNA]</scope>
    <source>
        <strain evidence="3">cv. Nisqually</strain>
    </source>
</reference>
<dbReference type="eggNOG" id="ENOG502QQM5">
    <property type="taxonomic scope" value="Eukaryota"/>
</dbReference>
<sequence length="326" mass="36505">MPRLGVPTPCSRSSTRIKGTRFKVIVETEEQVEVSFTGGQARSSEHRQKRTTDRFMPLPDDRLPPRDQPLAYPEAVQLANPVEPDFKGELDDKYQYSNEIKDNKVHGWICMDPLVGFRQITPSDEFRSGGPVKQNLTQPLLHAHYSGDGLVPYIGAGEAWKKVSEPVFMYFNSVMDGDDPLSIWEDAKLQLQRITKNRINDGLLVRDRLVSNDCIPANGAYAGVALPGDVMSDRGKENASTSTTINHNFKSWNTGCDIEMGDLVYEPPRDGPTLWERGIPDRSAKQFCAPCSNPKYINKLYFNHPESLVMLACAKGNLSSRGLFLQ</sequence>
<dbReference type="InterPro" id="IPR051850">
    <property type="entry name" value="Polysacch_Lyase_4"/>
</dbReference>
<dbReference type="HOGENOM" id="CLU_853633_0_0_1"/>
<name>B9H6S5_POPTR</name>
<protein>
    <submittedName>
        <fullName evidence="2">Uncharacterized protein</fullName>
    </submittedName>
</protein>
<accession>B9H6S5</accession>
<feature type="region of interest" description="Disordered" evidence="1">
    <location>
        <begin position="36"/>
        <end position="63"/>
    </location>
</feature>
<dbReference type="EMBL" id="CM009294">
    <property type="protein sequence ID" value="PNT36841.1"/>
    <property type="molecule type" value="Genomic_DNA"/>
</dbReference>
<evidence type="ECO:0000256" key="1">
    <source>
        <dbReference type="SAM" id="MobiDB-lite"/>
    </source>
</evidence>
<dbReference type="InterPro" id="IPR010325">
    <property type="entry name" value="Rhamnogal_lyase"/>
</dbReference>
<evidence type="ECO:0000313" key="2">
    <source>
        <dbReference type="EMBL" id="PNT36841.1"/>
    </source>
</evidence>
<gene>
    <name evidence="2" type="ORF">POPTR_005G151600</name>
</gene>
<proteinExistence type="predicted"/>
<dbReference type="Proteomes" id="UP000006729">
    <property type="component" value="Chromosome 5"/>
</dbReference>
<dbReference type="PANTHER" id="PTHR32018">
    <property type="entry name" value="RHAMNOGALACTURONATE LYASE FAMILY PROTEIN"/>
    <property type="match status" value="1"/>
</dbReference>
<feature type="compositionally biased region" description="Basic and acidic residues" evidence="1">
    <location>
        <begin position="43"/>
        <end position="63"/>
    </location>
</feature>
<dbReference type="STRING" id="3694.B9H6S5"/>
<keyword evidence="3" id="KW-1185">Reference proteome</keyword>
<evidence type="ECO:0000313" key="3">
    <source>
        <dbReference type="Proteomes" id="UP000006729"/>
    </source>
</evidence>
<organism evidence="2 3">
    <name type="scientific">Populus trichocarpa</name>
    <name type="common">Western balsam poplar</name>
    <name type="synonym">Populus balsamifera subsp. trichocarpa</name>
    <dbReference type="NCBI Taxonomy" id="3694"/>
    <lineage>
        <taxon>Eukaryota</taxon>
        <taxon>Viridiplantae</taxon>
        <taxon>Streptophyta</taxon>
        <taxon>Embryophyta</taxon>
        <taxon>Tracheophyta</taxon>
        <taxon>Spermatophyta</taxon>
        <taxon>Magnoliopsida</taxon>
        <taxon>eudicotyledons</taxon>
        <taxon>Gunneridae</taxon>
        <taxon>Pentapetalae</taxon>
        <taxon>rosids</taxon>
        <taxon>fabids</taxon>
        <taxon>Malpighiales</taxon>
        <taxon>Salicaceae</taxon>
        <taxon>Saliceae</taxon>
        <taxon>Populus</taxon>
    </lineage>
</organism>
<dbReference type="AlphaFoldDB" id="B9H6S5"/>